<feature type="region of interest" description="Disordered" evidence="1">
    <location>
        <begin position="162"/>
        <end position="189"/>
    </location>
</feature>
<feature type="region of interest" description="Disordered" evidence="1">
    <location>
        <begin position="88"/>
        <end position="119"/>
    </location>
</feature>
<dbReference type="AlphaFoldDB" id="A0A061S0J0"/>
<sequence>QTSPVSLCSARLPATPAYVHFLSAAARPKKRHLAGGPGSAHHIAETNAPTLQPAGSPAARQPAAPCQSRALTTVSASTRSFSKLSPNAAAESLATAPSTGQWDPPLSEPAATSQHVSSSLYASSRESNMASTGACWAGSVPTPSRLSATVQASQAMMSKTGLSLRNGSGVSGNGHQSATSSSIRDSEATSHPVSLSLPLLLPPCAQNSSRSGTSKSSLASRLYAIASASSLTTSKPGRAPASSICKSS</sequence>
<protein>
    <submittedName>
        <fullName evidence="2">Uncharacterized protein</fullName>
    </submittedName>
</protein>
<feature type="non-terminal residue" evidence="2">
    <location>
        <position position="1"/>
    </location>
</feature>
<feature type="compositionally biased region" description="Polar residues" evidence="1">
    <location>
        <begin position="110"/>
        <end position="119"/>
    </location>
</feature>
<feature type="region of interest" description="Disordered" evidence="1">
    <location>
        <begin position="30"/>
        <end position="71"/>
    </location>
</feature>
<organism evidence="2">
    <name type="scientific">Tetraselmis sp. GSL018</name>
    <dbReference type="NCBI Taxonomy" id="582737"/>
    <lineage>
        <taxon>Eukaryota</taxon>
        <taxon>Viridiplantae</taxon>
        <taxon>Chlorophyta</taxon>
        <taxon>core chlorophytes</taxon>
        <taxon>Chlorodendrophyceae</taxon>
        <taxon>Chlorodendrales</taxon>
        <taxon>Chlorodendraceae</taxon>
        <taxon>Tetraselmis</taxon>
    </lineage>
</organism>
<reference evidence="2" key="1">
    <citation type="submission" date="2014-05" db="EMBL/GenBank/DDBJ databases">
        <title>The transcriptome of the halophilic microalga Tetraselmis sp. GSL018 isolated from the Great Salt Lake, Utah.</title>
        <authorList>
            <person name="Jinkerson R.E."/>
            <person name="D'Adamo S."/>
            <person name="Posewitz M.C."/>
        </authorList>
    </citation>
    <scope>NUCLEOTIDE SEQUENCE</scope>
    <source>
        <strain evidence="2">GSL018</strain>
    </source>
</reference>
<evidence type="ECO:0000313" key="2">
    <source>
        <dbReference type="EMBL" id="JAC78622.1"/>
    </source>
</evidence>
<dbReference type="EMBL" id="GBEZ01006795">
    <property type="protein sequence ID" value="JAC78622.1"/>
    <property type="molecule type" value="Transcribed_RNA"/>
</dbReference>
<evidence type="ECO:0000256" key="1">
    <source>
        <dbReference type="SAM" id="MobiDB-lite"/>
    </source>
</evidence>
<accession>A0A061S0J0</accession>
<proteinExistence type="predicted"/>
<gene>
    <name evidence="2" type="ORF">TSPGSL018_14688</name>
</gene>
<name>A0A061S0J0_9CHLO</name>